<name>A0A1F5JJ94_9BACT</name>
<keyword evidence="1" id="KW-1133">Transmembrane helix</keyword>
<dbReference type="Pfam" id="PF18910">
    <property type="entry name" value="DUF5665"/>
    <property type="match status" value="1"/>
</dbReference>
<sequence length="71" mass="7948">MTPQIEKHLRANMNMRKRDIMIANFLGGLAWGLGTVIGATIVTAVVISLLNYFNFIPGFDQITNQFPKNKP</sequence>
<dbReference type="EMBL" id="MFCP01000016">
    <property type="protein sequence ID" value="OGE28727.1"/>
    <property type="molecule type" value="Genomic_DNA"/>
</dbReference>
<dbReference type="Proteomes" id="UP000177555">
    <property type="component" value="Unassembled WGS sequence"/>
</dbReference>
<keyword evidence="1" id="KW-0472">Membrane</keyword>
<reference evidence="2 3" key="1">
    <citation type="journal article" date="2016" name="Nat. Commun.">
        <title>Thousands of microbial genomes shed light on interconnected biogeochemical processes in an aquifer system.</title>
        <authorList>
            <person name="Anantharaman K."/>
            <person name="Brown C.T."/>
            <person name="Hug L.A."/>
            <person name="Sharon I."/>
            <person name="Castelle C.J."/>
            <person name="Probst A.J."/>
            <person name="Thomas B.C."/>
            <person name="Singh A."/>
            <person name="Wilkins M.J."/>
            <person name="Karaoz U."/>
            <person name="Brodie E.L."/>
            <person name="Williams K.H."/>
            <person name="Hubbard S.S."/>
            <person name="Banfield J.F."/>
        </authorList>
    </citation>
    <scope>NUCLEOTIDE SEQUENCE [LARGE SCALE GENOMIC DNA]</scope>
</reference>
<proteinExistence type="predicted"/>
<dbReference type="AlphaFoldDB" id="A0A1F5JJ94"/>
<keyword evidence="1" id="KW-0812">Transmembrane</keyword>
<evidence type="ECO:0000256" key="1">
    <source>
        <dbReference type="SAM" id="Phobius"/>
    </source>
</evidence>
<accession>A0A1F5JJ94</accession>
<evidence type="ECO:0000313" key="3">
    <source>
        <dbReference type="Proteomes" id="UP000177555"/>
    </source>
</evidence>
<protein>
    <submittedName>
        <fullName evidence="2">Uncharacterized protein</fullName>
    </submittedName>
</protein>
<comment type="caution">
    <text evidence="2">The sequence shown here is derived from an EMBL/GenBank/DDBJ whole genome shotgun (WGS) entry which is preliminary data.</text>
</comment>
<evidence type="ECO:0000313" key="2">
    <source>
        <dbReference type="EMBL" id="OGE28727.1"/>
    </source>
</evidence>
<organism evidence="2 3">
    <name type="scientific">Candidatus Daviesbacteria bacterium RIFCSPHIGHO2_01_FULL_40_11</name>
    <dbReference type="NCBI Taxonomy" id="1797762"/>
    <lineage>
        <taxon>Bacteria</taxon>
        <taxon>Candidatus Daviesiibacteriota</taxon>
    </lineage>
</organism>
<dbReference type="InterPro" id="IPR043723">
    <property type="entry name" value="DUF5665"/>
</dbReference>
<feature type="transmembrane region" description="Helical" evidence="1">
    <location>
        <begin position="21"/>
        <end position="50"/>
    </location>
</feature>
<gene>
    <name evidence="2" type="ORF">A2867_04570</name>
</gene>